<evidence type="ECO:0000256" key="1">
    <source>
        <dbReference type="SAM" id="MobiDB-lite"/>
    </source>
</evidence>
<feature type="compositionally biased region" description="Polar residues" evidence="1">
    <location>
        <begin position="58"/>
        <end position="69"/>
    </location>
</feature>
<reference evidence="2" key="1">
    <citation type="submission" date="2019-12" db="EMBL/GenBank/DDBJ databases">
        <title>An insight into the sialome of adult female Ixodes ricinus ticks feeding for 6 days.</title>
        <authorList>
            <person name="Perner J."/>
            <person name="Ribeiro J.M.C."/>
        </authorList>
    </citation>
    <scope>NUCLEOTIDE SEQUENCE</scope>
    <source>
        <strain evidence="2">Semi-engorged</strain>
        <tissue evidence="2">Salivary glands</tissue>
    </source>
</reference>
<evidence type="ECO:0000313" key="2">
    <source>
        <dbReference type="EMBL" id="MXU82457.1"/>
    </source>
</evidence>
<name>A0A6B0TZU8_IXORI</name>
<sequence>MASNPLLESSESKVVLLLSLIFPGWTSLPGTTSSFPVESTATDGRRKTLTVVRPTVARSPSSAGPSSVP</sequence>
<organism evidence="2">
    <name type="scientific">Ixodes ricinus</name>
    <name type="common">Common tick</name>
    <name type="synonym">Acarus ricinus</name>
    <dbReference type="NCBI Taxonomy" id="34613"/>
    <lineage>
        <taxon>Eukaryota</taxon>
        <taxon>Metazoa</taxon>
        <taxon>Ecdysozoa</taxon>
        <taxon>Arthropoda</taxon>
        <taxon>Chelicerata</taxon>
        <taxon>Arachnida</taxon>
        <taxon>Acari</taxon>
        <taxon>Parasitiformes</taxon>
        <taxon>Ixodida</taxon>
        <taxon>Ixodoidea</taxon>
        <taxon>Ixodidae</taxon>
        <taxon>Ixodinae</taxon>
        <taxon>Ixodes</taxon>
    </lineage>
</organism>
<protein>
    <submittedName>
        <fullName evidence="2">Putative secreted protein</fullName>
    </submittedName>
</protein>
<dbReference type="EMBL" id="GIFC01000374">
    <property type="protein sequence ID" value="MXU82457.1"/>
    <property type="molecule type" value="Transcribed_RNA"/>
</dbReference>
<accession>A0A6B0TZU8</accession>
<feature type="compositionally biased region" description="Polar residues" evidence="1">
    <location>
        <begin position="31"/>
        <end position="42"/>
    </location>
</feature>
<dbReference type="AlphaFoldDB" id="A0A6B0TZU8"/>
<feature type="region of interest" description="Disordered" evidence="1">
    <location>
        <begin position="31"/>
        <end position="69"/>
    </location>
</feature>
<proteinExistence type="predicted"/>